<accession>A0A4U5MEB9</accession>
<organism evidence="1 2">
    <name type="scientific">Steinernema carpocapsae</name>
    <name type="common">Entomopathogenic nematode</name>
    <dbReference type="NCBI Taxonomy" id="34508"/>
    <lineage>
        <taxon>Eukaryota</taxon>
        <taxon>Metazoa</taxon>
        <taxon>Ecdysozoa</taxon>
        <taxon>Nematoda</taxon>
        <taxon>Chromadorea</taxon>
        <taxon>Rhabditida</taxon>
        <taxon>Tylenchina</taxon>
        <taxon>Panagrolaimomorpha</taxon>
        <taxon>Strongyloidoidea</taxon>
        <taxon>Steinernematidae</taxon>
        <taxon>Steinernema</taxon>
    </lineage>
</organism>
<proteinExistence type="predicted"/>
<reference evidence="1 2" key="1">
    <citation type="journal article" date="2015" name="Genome Biol.">
        <title>Comparative genomics of Steinernema reveals deeply conserved gene regulatory networks.</title>
        <authorList>
            <person name="Dillman A.R."/>
            <person name="Macchietto M."/>
            <person name="Porter C.F."/>
            <person name="Rogers A."/>
            <person name="Williams B."/>
            <person name="Antoshechkin I."/>
            <person name="Lee M.M."/>
            <person name="Goodwin Z."/>
            <person name="Lu X."/>
            <person name="Lewis E.E."/>
            <person name="Goodrich-Blair H."/>
            <person name="Stock S.P."/>
            <person name="Adams B.J."/>
            <person name="Sternberg P.W."/>
            <person name="Mortazavi A."/>
        </authorList>
    </citation>
    <scope>NUCLEOTIDE SEQUENCE [LARGE SCALE GENOMIC DNA]</scope>
    <source>
        <strain evidence="1 2">ALL</strain>
    </source>
</reference>
<reference evidence="1 2" key="2">
    <citation type="journal article" date="2019" name="G3 (Bethesda)">
        <title>Hybrid Assembly of the Genome of the Entomopathogenic Nematode Steinernema carpocapsae Identifies the X-Chromosome.</title>
        <authorList>
            <person name="Serra L."/>
            <person name="Macchietto M."/>
            <person name="Macias-Munoz A."/>
            <person name="McGill C.J."/>
            <person name="Rodriguez I.M."/>
            <person name="Rodriguez B."/>
            <person name="Murad R."/>
            <person name="Mortazavi A."/>
        </authorList>
    </citation>
    <scope>NUCLEOTIDE SEQUENCE [LARGE SCALE GENOMIC DNA]</scope>
    <source>
        <strain evidence="1 2">ALL</strain>
    </source>
</reference>
<dbReference type="Proteomes" id="UP000298663">
    <property type="component" value="Unassembled WGS sequence"/>
</dbReference>
<evidence type="ECO:0000313" key="1">
    <source>
        <dbReference type="EMBL" id="TKR67511.1"/>
    </source>
</evidence>
<protein>
    <submittedName>
        <fullName evidence="1">Uncharacterized protein</fullName>
    </submittedName>
</protein>
<keyword evidence="2" id="KW-1185">Reference proteome</keyword>
<gene>
    <name evidence="1" type="ORF">L596_023658</name>
</gene>
<dbReference type="AlphaFoldDB" id="A0A4U5MEB9"/>
<dbReference type="EMBL" id="AZBU02000008">
    <property type="protein sequence ID" value="TKR67511.1"/>
    <property type="molecule type" value="Genomic_DNA"/>
</dbReference>
<evidence type="ECO:0000313" key="2">
    <source>
        <dbReference type="Proteomes" id="UP000298663"/>
    </source>
</evidence>
<comment type="caution">
    <text evidence="1">The sequence shown here is derived from an EMBL/GenBank/DDBJ whole genome shotgun (WGS) entry which is preliminary data.</text>
</comment>
<name>A0A4U5MEB9_STECR</name>
<sequence length="106" mass="11700">MCRKEGAEKNKENFRGSHPRTTVRINAVARQTTNFAKIFGCEESDPNFVRGSICAAYPFADDFDSVEELAQILASADEENGSNELVLSLVILAFPLQVLLKVMSMS</sequence>